<reference evidence="3 4" key="1">
    <citation type="submission" date="2016-02" db="EMBL/GenBank/DDBJ databases">
        <title>Draft genome sequence of Hydrogenophaga sp. LPB0072.</title>
        <authorList>
            <person name="Shin S.-K."/>
            <person name="Yi H."/>
        </authorList>
    </citation>
    <scope>NUCLEOTIDE SEQUENCE [LARGE SCALE GENOMIC DNA]</scope>
    <source>
        <strain evidence="3 4">LPB0072</strain>
    </source>
</reference>
<dbReference type="EMBL" id="LVWD01000004">
    <property type="protein sequence ID" value="OAD43309.1"/>
    <property type="molecule type" value="Genomic_DNA"/>
</dbReference>
<feature type="domain" description="UGSC-like" evidence="1">
    <location>
        <begin position="7"/>
        <end position="94"/>
    </location>
</feature>
<evidence type="ECO:0000313" key="2">
    <source>
        <dbReference type="EMBL" id="AOW14593.1"/>
    </source>
</evidence>
<name>A0A163CL60_9BURK</name>
<dbReference type="Proteomes" id="UP000185680">
    <property type="component" value="Chromosome"/>
</dbReference>
<accession>A0A163CL60</accession>
<protein>
    <recommendedName>
        <fullName evidence="1">UGSC-like domain-containing protein</fullName>
    </recommendedName>
</protein>
<dbReference type="AlphaFoldDB" id="A0A163CL60"/>
<reference evidence="2 5" key="2">
    <citation type="submission" date="2016-10" db="EMBL/GenBank/DDBJ databases">
        <title>Hydorgenophaga sp. LPB0072 isolated from gastropod.</title>
        <authorList>
            <person name="Kim E."/>
            <person name="Yi H."/>
        </authorList>
    </citation>
    <scope>NUCLEOTIDE SEQUENCE [LARGE SCALE GENOMIC DNA]</scope>
    <source>
        <strain evidence="2 5">LPB0072</strain>
    </source>
</reference>
<dbReference type="OrthoDB" id="7725610at2"/>
<dbReference type="KEGG" id="hyl:LPB072_18950"/>
<dbReference type="EMBL" id="CP017476">
    <property type="protein sequence ID" value="AOW14593.1"/>
    <property type="molecule type" value="Genomic_DNA"/>
</dbReference>
<dbReference type="Pfam" id="PF24696">
    <property type="entry name" value="UGSC"/>
    <property type="match status" value="1"/>
</dbReference>
<evidence type="ECO:0000313" key="5">
    <source>
        <dbReference type="Proteomes" id="UP000185680"/>
    </source>
</evidence>
<proteinExistence type="predicted"/>
<evidence type="ECO:0000313" key="4">
    <source>
        <dbReference type="Proteomes" id="UP000185657"/>
    </source>
</evidence>
<keyword evidence="4" id="KW-1185">Reference proteome</keyword>
<evidence type="ECO:0000313" key="3">
    <source>
        <dbReference type="EMBL" id="OAD43309.1"/>
    </source>
</evidence>
<sequence length="94" mass="10183">MNASHILLDPTAERASAVRALQPRPATLEGLVVGILDISKARGNIFLDRIAEQLAERGIGVKRYRKPTFTRVAPVALKQQIGAECHVVIEGLAD</sequence>
<gene>
    <name evidence="2" type="ORF">LPB072_18950</name>
    <name evidence="3" type="ORF">LPB72_05600</name>
</gene>
<dbReference type="InterPro" id="IPR057767">
    <property type="entry name" value="UGSC-like_dom"/>
</dbReference>
<organism evidence="2 5">
    <name type="scientific">Hydrogenophaga crassostreae</name>
    <dbReference type="NCBI Taxonomy" id="1763535"/>
    <lineage>
        <taxon>Bacteria</taxon>
        <taxon>Pseudomonadati</taxon>
        <taxon>Pseudomonadota</taxon>
        <taxon>Betaproteobacteria</taxon>
        <taxon>Burkholderiales</taxon>
        <taxon>Comamonadaceae</taxon>
        <taxon>Hydrogenophaga</taxon>
    </lineage>
</organism>
<evidence type="ECO:0000259" key="1">
    <source>
        <dbReference type="Pfam" id="PF24696"/>
    </source>
</evidence>
<dbReference type="Proteomes" id="UP000185657">
    <property type="component" value="Unassembled WGS sequence"/>
</dbReference>
<dbReference type="STRING" id="1763535.LPB072_18950"/>